<dbReference type="NCBIfam" id="TIGR00500">
    <property type="entry name" value="met_pdase_I"/>
    <property type="match status" value="1"/>
</dbReference>
<gene>
    <name evidence="6" type="ORF">METZ01_LOCUS218152</name>
</gene>
<dbReference type="GO" id="GO:0005829">
    <property type="term" value="C:cytosol"/>
    <property type="evidence" value="ECO:0007669"/>
    <property type="project" value="TreeGrafter"/>
</dbReference>
<name>A0A382FQE7_9ZZZZ</name>
<dbReference type="GO" id="GO:0070006">
    <property type="term" value="F:metalloaminopeptidase activity"/>
    <property type="evidence" value="ECO:0007669"/>
    <property type="project" value="InterPro"/>
</dbReference>
<organism evidence="6">
    <name type="scientific">marine metagenome</name>
    <dbReference type="NCBI Taxonomy" id="408172"/>
    <lineage>
        <taxon>unclassified sequences</taxon>
        <taxon>metagenomes</taxon>
        <taxon>ecological metagenomes</taxon>
    </lineage>
</organism>
<keyword evidence="1" id="KW-0031">Aminopeptidase</keyword>
<dbReference type="PANTHER" id="PTHR43330">
    <property type="entry name" value="METHIONINE AMINOPEPTIDASE"/>
    <property type="match status" value="1"/>
</dbReference>
<accession>A0A382FQE7</accession>
<dbReference type="InterPro" id="IPR000994">
    <property type="entry name" value="Pept_M24"/>
</dbReference>
<dbReference type="CDD" id="cd01086">
    <property type="entry name" value="MetAP1"/>
    <property type="match status" value="1"/>
</dbReference>
<dbReference type="HAMAP" id="MF_01974">
    <property type="entry name" value="MetAP_1"/>
    <property type="match status" value="1"/>
</dbReference>
<reference evidence="6" key="1">
    <citation type="submission" date="2018-05" db="EMBL/GenBank/DDBJ databases">
        <authorList>
            <person name="Lanie J.A."/>
            <person name="Ng W.-L."/>
            <person name="Kazmierczak K.M."/>
            <person name="Andrzejewski T.M."/>
            <person name="Davidsen T.M."/>
            <person name="Wayne K.J."/>
            <person name="Tettelin H."/>
            <person name="Glass J.I."/>
            <person name="Rusch D."/>
            <person name="Podicherti R."/>
            <person name="Tsui H.-C.T."/>
            <person name="Winkler M.E."/>
        </authorList>
    </citation>
    <scope>NUCLEOTIDE SEQUENCE</scope>
</reference>
<feature type="domain" description="Peptidase M24" evidence="5">
    <location>
        <begin position="1"/>
        <end position="232"/>
    </location>
</feature>
<evidence type="ECO:0000256" key="4">
    <source>
        <dbReference type="ARBA" id="ARBA00022801"/>
    </source>
</evidence>
<evidence type="ECO:0000256" key="3">
    <source>
        <dbReference type="ARBA" id="ARBA00022723"/>
    </source>
</evidence>
<keyword evidence="4" id="KW-0378">Hydrolase</keyword>
<sequence length="239" mass="25385">MREAGKVVAEAKLAVRNAVQPGATSREMDALAEEIIRGRGAVPSFKGYKPTSSKPFPATICFSFNEEIVHGIPGDRKMKEGDIVSIDFGAIVEGFHGDSAFTMGVGEISEGANLLIKATKESLDEGIKEAISGARLTNISHAVQEYAEGKGFSVVREYVGHGIGRALHEEPQVPNYGKAGLGPRLRAGMALAIEPMLNAGTWRTKGLGDGWTIVTADGELSAHFEHTIAITENGPEILT</sequence>
<dbReference type="AlphaFoldDB" id="A0A382FQE7"/>
<dbReference type="Gene3D" id="3.90.230.10">
    <property type="entry name" value="Creatinase/methionine aminopeptidase superfamily"/>
    <property type="match status" value="1"/>
</dbReference>
<evidence type="ECO:0000313" key="6">
    <source>
        <dbReference type="EMBL" id="SVB65298.1"/>
    </source>
</evidence>
<evidence type="ECO:0000259" key="5">
    <source>
        <dbReference type="Pfam" id="PF00557"/>
    </source>
</evidence>
<evidence type="ECO:0000256" key="1">
    <source>
        <dbReference type="ARBA" id="ARBA00022438"/>
    </source>
</evidence>
<keyword evidence="3" id="KW-0479">Metal-binding</keyword>
<dbReference type="Pfam" id="PF00557">
    <property type="entry name" value="Peptidase_M24"/>
    <property type="match status" value="1"/>
</dbReference>
<dbReference type="PANTHER" id="PTHR43330:SF27">
    <property type="entry name" value="METHIONINE AMINOPEPTIDASE"/>
    <property type="match status" value="1"/>
</dbReference>
<dbReference type="InterPro" id="IPR002467">
    <property type="entry name" value="Pept_M24A_MAP1"/>
</dbReference>
<dbReference type="GO" id="GO:0046872">
    <property type="term" value="F:metal ion binding"/>
    <property type="evidence" value="ECO:0007669"/>
    <property type="project" value="UniProtKB-KW"/>
</dbReference>
<keyword evidence="2" id="KW-0645">Protease</keyword>
<dbReference type="SUPFAM" id="SSF55920">
    <property type="entry name" value="Creatinase/aminopeptidase"/>
    <property type="match status" value="1"/>
</dbReference>
<dbReference type="GO" id="GO:0006508">
    <property type="term" value="P:proteolysis"/>
    <property type="evidence" value="ECO:0007669"/>
    <property type="project" value="UniProtKB-KW"/>
</dbReference>
<dbReference type="EMBL" id="UINC01051306">
    <property type="protein sequence ID" value="SVB65298.1"/>
    <property type="molecule type" value="Genomic_DNA"/>
</dbReference>
<proteinExistence type="inferred from homology"/>
<dbReference type="InterPro" id="IPR036005">
    <property type="entry name" value="Creatinase/aminopeptidase-like"/>
</dbReference>
<dbReference type="InterPro" id="IPR001714">
    <property type="entry name" value="Pept_M24_MAP"/>
</dbReference>
<dbReference type="PROSITE" id="PS00680">
    <property type="entry name" value="MAP_1"/>
    <property type="match status" value="1"/>
</dbReference>
<evidence type="ECO:0000256" key="2">
    <source>
        <dbReference type="ARBA" id="ARBA00022670"/>
    </source>
</evidence>
<protein>
    <recommendedName>
        <fullName evidence="5">Peptidase M24 domain-containing protein</fullName>
    </recommendedName>
</protein>
<dbReference type="PRINTS" id="PR00599">
    <property type="entry name" value="MAPEPTIDASE"/>
</dbReference>